<evidence type="ECO:0000313" key="2">
    <source>
        <dbReference type="Proteomes" id="UP000244898"/>
    </source>
</evidence>
<keyword evidence="2" id="KW-1185">Reference proteome</keyword>
<name>A0A2R8CEI0_9RHOB</name>
<organism evidence="1 2">
    <name type="scientific">Falsiruegeria mediterranea M17</name>
    <dbReference type="NCBI Taxonomy" id="1200281"/>
    <lineage>
        <taxon>Bacteria</taxon>
        <taxon>Pseudomonadati</taxon>
        <taxon>Pseudomonadota</taxon>
        <taxon>Alphaproteobacteria</taxon>
        <taxon>Rhodobacterales</taxon>
        <taxon>Roseobacteraceae</taxon>
        <taxon>Falsiruegeria</taxon>
    </lineage>
</organism>
<evidence type="ECO:0000313" key="1">
    <source>
        <dbReference type="EMBL" id="SPJ30854.1"/>
    </source>
</evidence>
<dbReference type="Proteomes" id="UP000244898">
    <property type="component" value="Unassembled WGS sequence"/>
</dbReference>
<proteinExistence type="predicted"/>
<dbReference type="EMBL" id="ONZG01000013">
    <property type="protein sequence ID" value="SPJ30854.1"/>
    <property type="molecule type" value="Genomic_DNA"/>
</dbReference>
<gene>
    <name evidence="1" type="ORF">TRM7615_04391</name>
</gene>
<reference evidence="2" key="1">
    <citation type="submission" date="2018-03" db="EMBL/GenBank/DDBJ databases">
        <authorList>
            <person name="Rodrigo-Torres L."/>
            <person name="Arahal R. D."/>
            <person name="Lucena T."/>
        </authorList>
    </citation>
    <scope>NUCLEOTIDE SEQUENCE [LARGE SCALE GENOMIC DNA]</scope>
    <source>
        <strain evidence="2">CECT 7615</strain>
    </source>
</reference>
<protein>
    <submittedName>
        <fullName evidence="1">Uncharacterized protein</fullName>
    </submittedName>
</protein>
<accession>A0A2R8CEI0</accession>
<sequence>MGERQDYLLNLNTVREERLIDPILNEICLDYQSLLIELNGLEDNASQTERGLVCQLENTLLALKNEILARVAK</sequence>
<dbReference type="AlphaFoldDB" id="A0A2R8CEI0"/>